<evidence type="ECO:0000256" key="2">
    <source>
        <dbReference type="ARBA" id="ARBA00010992"/>
    </source>
</evidence>
<evidence type="ECO:0000256" key="8">
    <source>
        <dbReference type="SAM" id="Phobius"/>
    </source>
</evidence>
<feature type="transmembrane region" description="Helical" evidence="8">
    <location>
        <begin position="74"/>
        <end position="92"/>
    </location>
</feature>
<evidence type="ECO:0000256" key="7">
    <source>
        <dbReference type="RuleBase" id="RU003346"/>
    </source>
</evidence>
<evidence type="ECO:0000256" key="5">
    <source>
        <dbReference type="ARBA" id="ARBA00022989"/>
    </source>
</evidence>
<feature type="transmembrane region" description="Helical" evidence="8">
    <location>
        <begin position="132"/>
        <end position="153"/>
    </location>
</feature>
<feature type="domain" description="Major facilitator superfamily (MFS) profile" evidence="9">
    <location>
        <begin position="7"/>
        <end position="429"/>
    </location>
</feature>
<protein>
    <submittedName>
        <fullName evidence="10">Sugar porter family MFS transporter</fullName>
    </submittedName>
</protein>
<dbReference type="PANTHER" id="PTHR48020">
    <property type="entry name" value="PROTON MYO-INOSITOL COTRANSPORTER"/>
    <property type="match status" value="1"/>
</dbReference>
<evidence type="ECO:0000256" key="6">
    <source>
        <dbReference type="ARBA" id="ARBA00023136"/>
    </source>
</evidence>
<evidence type="ECO:0000256" key="1">
    <source>
        <dbReference type="ARBA" id="ARBA00004141"/>
    </source>
</evidence>
<feature type="transmembrane region" description="Helical" evidence="8">
    <location>
        <begin position="98"/>
        <end position="120"/>
    </location>
</feature>
<comment type="subcellular location">
    <subcellularLocation>
        <location evidence="1">Membrane</location>
        <topology evidence="1">Multi-pass membrane protein</topology>
    </subcellularLocation>
</comment>
<accession>A0AB39W2D9</accession>
<dbReference type="PROSITE" id="PS00217">
    <property type="entry name" value="SUGAR_TRANSPORT_2"/>
    <property type="match status" value="1"/>
</dbReference>
<evidence type="ECO:0000259" key="9">
    <source>
        <dbReference type="PROSITE" id="PS50850"/>
    </source>
</evidence>
<dbReference type="Pfam" id="PF00083">
    <property type="entry name" value="Sugar_tr"/>
    <property type="match status" value="1"/>
</dbReference>
<dbReference type="InterPro" id="IPR003663">
    <property type="entry name" value="Sugar/inositol_transpt"/>
</dbReference>
<keyword evidence="4 8" id="KW-0812">Transmembrane</keyword>
<proteinExistence type="inferred from homology"/>
<keyword evidence="6 8" id="KW-0472">Membrane</keyword>
<sequence>MNKVRNWSLTVAVAGFLFGFDTVVISGANLPIKELWHTTPLFHGIFIMSMALWGTVLGSLLGGIPCDKWGRKKTLFWIGILFLVSAIGSALAPNPYIFSFFRFIGGIGVGASSVAAPIYISEISTPENRGKLGTLFQFNIVFGILIAFFSNYLFEGFGGVNDWRWMIGIVALPALVYSLIVTQIPDSPRWLILKKRDDTTAMNVLEMIYNKEDALANFNEIKKDLVEDSAFKETIFSYKYKLPVILAFLLAFFNQLSGINFILYYAPEILEMAGLGSKESLMNSILIGFTNLIFTLAGMRLIDVLGRKQLMLIGSIGYILSLGMVALAFLNNLGPIVLMVSILVFIASHAIGQGAVIWVFISEIFPNNVRANGQSFGTGIHWIFAALITLAGPVVIDLFKENPWPIFAFFAFMMVLQLIFVLFMMPETKGLSLEDLEHKMLSNGK</sequence>
<dbReference type="InterPro" id="IPR005829">
    <property type="entry name" value="Sugar_transporter_CS"/>
</dbReference>
<feature type="transmembrane region" description="Helical" evidence="8">
    <location>
        <begin position="405"/>
        <end position="425"/>
    </location>
</feature>
<dbReference type="GO" id="GO:0022857">
    <property type="term" value="F:transmembrane transporter activity"/>
    <property type="evidence" value="ECO:0007669"/>
    <property type="project" value="InterPro"/>
</dbReference>
<gene>
    <name evidence="10" type="ORF">AB3G34_12365</name>
</gene>
<evidence type="ECO:0000256" key="4">
    <source>
        <dbReference type="ARBA" id="ARBA00022692"/>
    </source>
</evidence>
<dbReference type="GO" id="GO:0016020">
    <property type="term" value="C:membrane"/>
    <property type="evidence" value="ECO:0007669"/>
    <property type="project" value="UniProtKB-SubCell"/>
</dbReference>
<dbReference type="AlphaFoldDB" id="A0AB39W2D9"/>
<dbReference type="PRINTS" id="PR00171">
    <property type="entry name" value="SUGRTRNSPORT"/>
</dbReference>
<feature type="transmembrane region" description="Helical" evidence="8">
    <location>
        <begin position="242"/>
        <end position="266"/>
    </location>
</feature>
<keyword evidence="3 7" id="KW-0813">Transport</keyword>
<dbReference type="NCBIfam" id="TIGR00879">
    <property type="entry name" value="SP"/>
    <property type="match status" value="1"/>
</dbReference>
<dbReference type="EMBL" id="CP165625">
    <property type="protein sequence ID" value="XDU94676.1"/>
    <property type="molecule type" value="Genomic_DNA"/>
</dbReference>
<reference evidence="10" key="1">
    <citation type="submission" date="2024-07" db="EMBL/GenBank/DDBJ databases">
        <authorList>
            <person name="Biller S.J."/>
        </authorList>
    </citation>
    <scope>NUCLEOTIDE SEQUENCE</scope>
    <source>
        <strain evidence="10">WC2409</strain>
    </source>
</reference>
<feature type="transmembrane region" description="Helical" evidence="8">
    <location>
        <begin position="382"/>
        <end position="399"/>
    </location>
</feature>
<dbReference type="PROSITE" id="PS50850">
    <property type="entry name" value="MFS"/>
    <property type="match status" value="1"/>
</dbReference>
<dbReference type="InterPro" id="IPR050814">
    <property type="entry name" value="Myo-inositol_Transporter"/>
</dbReference>
<feature type="transmembrane region" description="Helical" evidence="8">
    <location>
        <begin position="281"/>
        <end position="298"/>
    </location>
</feature>
<feature type="transmembrane region" description="Helical" evidence="8">
    <location>
        <begin position="310"/>
        <end position="330"/>
    </location>
</feature>
<evidence type="ECO:0000256" key="3">
    <source>
        <dbReference type="ARBA" id="ARBA00022448"/>
    </source>
</evidence>
<name>A0AB39W2D9_9FLAO</name>
<keyword evidence="5 8" id="KW-1133">Transmembrane helix</keyword>
<organism evidence="10">
    <name type="scientific">Flavobacterium sp. WC2409</name>
    <dbReference type="NCBI Taxonomy" id="3234139"/>
    <lineage>
        <taxon>Bacteria</taxon>
        <taxon>Pseudomonadati</taxon>
        <taxon>Bacteroidota</taxon>
        <taxon>Flavobacteriia</taxon>
        <taxon>Flavobacteriales</taxon>
        <taxon>Flavobacteriaceae</taxon>
        <taxon>Flavobacterium</taxon>
    </lineage>
</organism>
<dbReference type="PANTHER" id="PTHR48020:SF12">
    <property type="entry name" value="PROTON MYO-INOSITOL COTRANSPORTER"/>
    <property type="match status" value="1"/>
</dbReference>
<feature type="transmembrane region" description="Helical" evidence="8">
    <location>
        <begin position="165"/>
        <end position="185"/>
    </location>
</feature>
<dbReference type="InterPro" id="IPR005828">
    <property type="entry name" value="MFS_sugar_transport-like"/>
</dbReference>
<dbReference type="InterPro" id="IPR036259">
    <property type="entry name" value="MFS_trans_sf"/>
</dbReference>
<dbReference type="Gene3D" id="1.20.1250.20">
    <property type="entry name" value="MFS general substrate transporter like domains"/>
    <property type="match status" value="1"/>
</dbReference>
<comment type="similarity">
    <text evidence="2 7">Belongs to the major facilitator superfamily. Sugar transporter (TC 2.A.1.1) family.</text>
</comment>
<dbReference type="InterPro" id="IPR020846">
    <property type="entry name" value="MFS_dom"/>
</dbReference>
<evidence type="ECO:0000313" key="10">
    <source>
        <dbReference type="EMBL" id="XDU94676.1"/>
    </source>
</evidence>
<dbReference type="RefSeq" id="WP_367772183.1">
    <property type="nucleotide sequence ID" value="NZ_CP165625.1"/>
</dbReference>
<dbReference type="SUPFAM" id="SSF103473">
    <property type="entry name" value="MFS general substrate transporter"/>
    <property type="match status" value="1"/>
</dbReference>
<feature type="transmembrane region" description="Helical" evidence="8">
    <location>
        <begin position="336"/>
        <end position="361"/>
    </location>
</feature>
<feature type="transmembrane region" description="Helical" evidence="8">
    <location>
        <begin position="42"/>
        <end position="62"/>
    </location>
</feature>
<dbReference type="PROSITE" id="PS00216">
    <property type="entry name" value="SUGAR_TRANSPORT_1"/>
    <property type="match status" value="1"/>
</dbReference>